<organism evidence="1 2">
    <name type="scientific">Jejubacter calystegiae</name>
    <dbReference type="NCBI Taxonomy" id="2579935"/>
    <lineage>
        <taxon>Bacteria</taxon>
        <taxon>Pseudomonadati</taxon>
        <taxon>Pseudomonadota</taxon>
        <taxon>Gammaproteobacteria</taxon>
        <taxon>Enterobacterales</taxon>
        <taxon>Enterobacteriaceae</taxon>
        <taxon>Jejubacter</taxon>
    </lineage>
</organism>
<dbReference type="Proteomes" id="UP000302163">
    <property type="component" value="Chromosome"/>
</dbReference>
<sequence length="166" mass="18789">MEGKVFYFIYINSRNAISVQAIANGSHNETYIQGVSLLDGEQGKIKTFRKDRVINFFDSYEEASRELADIADKIDSSIYTLKPLKPSSFDIHFTGFKKDTKLELEDLAVKSGMVIRKSVTKSLKLLCYGYNASQKKMDTARGMGIIILNEALFRQFLETGDFTESL</sequence>
<evidence type="ECO:0000313" key="1">
    <source>
        <dbReference type="EMBL" id="QCT18509.1"/>
    </source>
</evidence>
<evidence type="ECO:0000313" key="2">
    <source>
        <dbReference type="Proteomes" id="UP000302163"/>
    </source>
</evidence>
<dbReference type="SUPFAM" id="SSF52113">
    <property type="entry name" value="BRCT domain"/>
    <property type="match status" value="1"/>
</dbReference>
<gene>
    <name evidence="1" type="ORF">FEM41_02060</name>
</gene>
<accession>A0A4P8YDF2</accession>
<dbReference type="Gene3D" id="3.40.50.10190">
    <property type="entry name" value="BRCT domain"/>
    <property type="match status" value="1"/>
</dbReference>
<dbReference type="KEGG" id="izh:FEM41_02060"/>
<dbReference type="CDD" id="cd00027">
    <property type="entry name" value="BRCT"/>
    <property type="match status" value="1"/>
</dbReference>
<dbReference type="InterPro" id="IPR036420">
    <property type="entry name" value="BRCT_dom_sf"/>
</dbReference>
<reference evidence="1 2" key="1">
    <citation type="submission" date="2019-05" db="EMBL/GenBank/DDBJ databases">
        <title>Complete genome sequence of Izhakiella calystegiae KSNA2, an endophyte isolated from beach morning glory (Calystegia soldanella).</title>
        <authorList>
            <person name="Jiang L."/>
            <person name="Jeong J.C."/>
            <person name="Kim C.Y."/>
            <person name="Kim D.H."/>
            <person name="Kim S.W."/>
            <person name="Lee j."/>
        </authorList>
    </citation>
    <scope>NUCLEOTIDE SEQUENCE [LARGE SCALE GENOMIC DNA]</scope>
    <source>
        <strain evidence="1 2">KSNA2</strain>
    </source>
</reference>
<protein>
    <recommendedName>
        <fullName evidence="3">BRCT domain-containing protein</fullName>
    </recommendedName>
</protein>
<dbReference type="AlphaFoldDB" id="A0A4P8YDF2"/>
<dbReference type="RefSeq" id="WP_138093957.1">
    <property type="nucleotide sequence ID" value="NZ_CP040428.1"/>
</dbReference>
<name>A0A4P8YDF2_9ENTR</name>
<dbReference type="OrthoDB" id="9132890at2"/>
<proteinExistence type="predicted"/>
<keyword evidence="2" id="KW-1185">Reference proteome</keyword>
<dbReference type="EMBL" id="CP040428">
    <property type="protein sequence ID" value="QCT18509.1"/>
    <property type="molecule type" value="Genomic_DNA"/>
</dbReference>
<evidence type="ECO:0008006" key="3">
    <source>
        <dbReference type="Google" id="ProtNLM"/>
    </source>
</evidence>